<evidence type="ECO:0000313" key="2">
    <source>
        <dbReference type="Proteomes" id="UP001277972"/>
    </source>
</evidence>
<gene>
    <name evidence="1" type="ORF">SH601_14200</name>
</gene>
<organism evidence="1 2">
    <name type="scientific">Gracilibacillus pellucidus</name>
    <dbReference type="NCBI Taxonomy" id="3095368"/>
    <lineage>
        <taxon>Bacteria</taxon>
        <taxon>Bacillati</taxon>
        <taxon>Bacillota</taxon>
        <taxon>Bacilli</taxon>
        <taxon>Bacillales</taxon>
        <taxon>Bacillaceae</taxon>
        <taxon>Gracilibacillus</taxon>
    </lineage>
</organism>
<accession>A0ACC6M823</accession>
<proteinExistence type="predicted"/>
<reference evidence="1" key="1">
    <citation type="submission" date="2023-11" db="EMBL/GenBank/DDBJ databases">
        <title>Gracilibacillus pellucida a moderately halophilic bacterium isolated from saline soil in Xinjiang province.</title>
        <authorList>
            <person name="Zhang Z."/>
            <person name="Tan F."/>
            <person name="Wang Y."/>
            <person name="Xia M."/>
        </authorList>
    </citation>
    <scope>NUCLEOTIDE SEQUENCE</scope>
    <source>
        <strain evidence="1">S3-1-1</strain>
    </source>
</reference>
<dbReference type="Proteomes" id="UP001277972">
    <property type="component" value="Unassembled WGS sequence"/>
</dbReference>
<comment type="caution">
    <text evidence="1">The sequence shown here is derived from an EMBL/GenBank/DDBJ whole genome shotgun (WGS) entry which is preliminary data.</text>
</comment>
<dbReference type="EMBL" id="JAWZSR010000009">
    <property type="protein sequence ID" value="MDX8047140.1"/>
    <property type="molecule type" value="Genomic_DNA"/>
</dbReference>
<keyword evidence="2" id="KW-1185">Reference proteome</keyword>
<sequence>MNRTYVFADWILEMLILHMYWMLYTLKGGVIFGIFPSTAATYAVIRNWMLHGRVKGTASLFKKYYRENFKASNLLGWMLMITTLTLALNLYIIPFLNDTVRLIMYSVLIFIFVIVVIQWLYVFPMLVHYSLSIANYFVANMRIGLTSFSAIIMQCMIIAIYGLLLYIAPALLIIFGIIPIAFVQIAISSNVFDRLQARF</sequence>
<evidence type="ECO:0000313" key="1">
    <source>
        <dbReference type="EMBL" id="MDX8047140.1"/>
    </source>
</evidence>
<protein>
    <submittedName>
        <fullName evidence="1">DUF624 domain-containing protein</fullName>
    </submittedName>
</protein>
<name>A0ACC6M823_9BACI</name>